<dbReference type="PANTHER" id="PTHR43755">
    <property type="match status" value="1"/>
</dbReference>
<reference evidence="3" key="1">
    <citation type="submission" date="2015-12" db="EMBL/GenBank/DDBJ databases">
        <title>Complete genome sequence of Lutibacter profundus strain LP1.</title>
        <authorList>
            <person name="Wissuwa J."/>
            <person name="Le Moine Bauer S."/>
            <person name="Stokke R."/>
            <person name="Dahle H."/>
            <person name="Steen I.H."/>
        </authorList>
    </citation>
    <scope>NUCLEOTIDE SEQUENCE [LARGE SCALE GENOMIC DNA]</scope>
    <source>
        <strain evidence="3">LP1</strain>
    </source>
</reference>
<dbReference type="InterPro" id="IPR023753">
    <property type="entry name" value="FAD/NAD-binding_dom"/>
</dbReference>
<dbReference type="RefSeq" id="WP_068209874.1">
    <property type="nucleotide sequence ID" value="NZ_CP013355.1"/>
</dbReference>
<dbReference type="AlphaFoldDB" id="A0A0X8G7X5"/>
<gene>
    <name evidence="2" type="ORF">Lupro_10520</name>
</gene>
<evidence type="ECO:0000313" key="3">
    <source>
        <dbReference type="Proteomes" id="UP000059672"/>
    </source>
</evidence>
<accession>A0A0X8G7X5</accession>
<dbReference type="EMBL" id="CP013355">
    <property type="protein sequence ID" value="AMC11673.1"/>
    <property type="molecule type" value="Genomic_DNA"/>
</dbReference>
<evidence type="ECO:0000313" key="2">
    <source>
        <dbReference type="EMBL" id="AMC11673.1"/>
    </source>
</evidence>
<organism evidence="2 3">
    <name type="scientific">Lutibacter profundi</name>
    <dbReference type="NCBI Taxonomy" id="1622118"/>
    <lineage>
        <taxon>Bacteria</taxon>
        <taxon>Pseudomonadati</taxon>
        <taxon>Bacteroidota</taxon>
        <taxon>Flavobacteriia</taxon>
        <taxon>Flavobacteriales</taxon>
        <taxon>Flavobacteriaceae</taxon>
        <taxon>Lutibacter</taxon>
    </lineage>
</organism>
<reference evidence="2 3" key="2">
    <citation type="journal article" date="2016" name="Int. J. Syst. Evol. Microbiol.">
        <title>Lutibacter profundi sp. nov., isolated from a deep-sea hydrothermal system on the Arctic Mid-Ocean Ridge and emended description of the genus Lutibacter.</title>
        <authorList>
            <person name="Le Moine Bauer S."/>
            <person name="Roalkvam I."/>
            <person name="Steen I.H."/>
            <person name="Dahle H."/>
        </authorList>
    </citation>
    <scope>NUCLEOTIDE SEQUENCE [LARGE SCALE GENOMIC DNA]</scope>
    <source>
        <strain evidence="2 3">LP1</strain>
    </source>
</reference>
<feature type="domain" description="FAD/NAD(P)-binding" evidence="1">
    <location>
        <begin position="3"/>
        <end position="173"/>
    </location>
</feature>
<dbReference type="STRING" id="1622118.Lupro_10520"/>
<dbReference type="InterPro" id="IPR036188">
    <property type="entry name" value="FAD/NAD-bd_sf"/>
</dbReference>
<dbReference type="GO" id="GO:0016491">
    <property type="term" value="F:oxidoreductase activity"/>
    <property type="evidence" value="ECO:0007669"/>
    <property type="project" value="InterPro"/>
</dbReference>
<dbReference type="Gene3D" id="3.50.50.100">
    <property type="match status" value="1"/>
</dbReference>
<dbReference type="OrthoDB" id="9781621at2"/>
<dbReference type="Proteomes" id="UP000059672">
    <property type="component" value="Chromosome"/>
</dbReference>
<sequence length="485" mass="54300">MSKIVVLGAGISGHTAVSYLSKALKKNHEVIMISPNSNFQWLPSNIWVGVGLMTPEQVKFALSPVYKKLGVNYKQAMAVSIYPEGDDKSAKGFVKIKYVSEKENGKEEIVDYDYLINATGPKLDFEATEGLGPHKFTQSVCTYDHAAHAWDKFQEALAKMEKGERQTFVVGTGHALATCQGAAFEYILNIAFEIKKRKLMHLADLWWLSNEYELGDFGMGGAYIKRNGYVTPTKIFTESILKEYGIRWIKRAGVQKVEEGKIHYENLRGEYHTKQFDFAMLIPGFSGAGMKAYNKQNKDITSEVFVANGMMKVDADYTPKPFEEWRAKDWPSTYQSVKYDNVYAAGIAFAPPHGMSKPMQSPNGTKIFPTPPRTGMPSGVIGKIVAQNIIHAVKTGKMIHKHKASMAHMGAACIVSAGYGLFKGQAAVMTVNPIVPDWEKYPKWGRNIKDTVGVVGTAGHWMKLFMHYMFLYKAKAKPFWWLIPE</sequence>
<name>A0A0X8G7X5_9FLAO</name>
<evidence type="ECO:0000259" key="1">
    <source>
        <dbReference type="Pfam" id="PF07992"/>
    </source>
</evidence>
<dbReference type="SUPFAM" id="SSF51905">
    <property type="entry name" value="FAD/NAD(P)-binding domain"/>
    <property type="match status" value="2"/>
</dbReference>
<dbReference type="PANTHER" id="PTHR43755:SF1">
    <property type="entry name" value="FAD-DEPENDENT PYRIDINE NUCLEOTIDE-DISULPHIDE OXIDOREDUCTASE"/>
    <property type="match status" value="1"/>
</dbReference>
<dbReference type="PATRIC" id="fig|1622118.3.peg.2165"/>
<protein>
    <submittedName>
        <fullName evidence="2">Sulfide:quinone reductase</fullName>
    </submittedName>
</protein>
<dbReference type="KEGG" id="lut:Lupro_10520"/>
<proteinExistence type="predicted"/>
<dbReference type="Pfam" id="PF07992">
    <property type="entry name" value="Pyr_redox_2"/>
    <property type="match status" value="1"/>
</dbReference>
<keyword evidence="3" id="KW-1185">Reference proteome</keyword>
<dbReference type="InterPro" id="IPR052541">
    <property type="entry name" value="SQRD"/>
</dbReference>